<evidence type="ECO:0000313" key="4">
    <source>
        <dbReference type="Proteomes" id="UP001305702"/>
    </source>
</evidence>
<accession>A0AA96L9Q6</accession>
<dbReference type="EMBL" id="CP130318">
    <property type="protein sequence ID" value="WNQ09621.1"/>
    <property type="molecule type" value="Genomic_DNA"/>
</dbReference>
<feature type="signal peptide" evidence="1">
    <location>
        <begin position="1"/>
        <end position="22"/>
    </location>
</feature>
<protein>
    <submittedName>
        <fullName evidence="3">Stalk domain-containing protein</fullName>
    </submittedName>
</protein>
<dbReference type="AlphaFoldDB" id="A0AA96L9Q6"/>
<organism evidence="3 4">
    <name type="scientific">Paenibacillus aurantius</name>
    <dbReference type="NCBI Taxonomy" id="2918900"/>
    <lineage>
        <taxon>Bacteria</taxon>
        <taxon>Bacillati</taxon>
        <taxon>Bacillota</taxon>
        <taxon>Bacilli</taxon>
        <taxon>Bacillales</taxon>
        <taxon>Paenibacillaceae</taxon>
        <taxon>Paenibacillus</taxon>
    </lineage>
</organism>
<dbReference type="Proteomes" id="UP001305702">
    <property type="component" value="Chromosome"/>
</dbReference>
<feature type="chain" id="PRO_5041664161" evidence="1">
    <location>
        <begin position="23"/>
        <end position="310"/>
    </location>
</feature>
<dbReference type="InterPro" id="IPR012854">
    <property type="entry name" value="Cu_amine_oxidase-like_N"/>
</dbReference>
<name>A0AA96L9Q6_9BACL</name>
<dbReference type="RefSeq" id="WP_315603393.1">
    <property type="nucleotide sequence ID" value="NZ_CP130318.1"/>
</dbReference>
<dbReference type="KEGG" id="paun:MJA45_18545"/>
<evidence type="ECO:0000256" key="1">
    <source>
        <dbReference type="SAM" id="SignalP"/>
    </source>
</evidence>
<evidence type="ECO:0000313" key="3">
    <source>
        <dbReference type="EMBL" id="WNQ09621.1"/>
    </source>
</evidence>
<gene>
    <name evidence="3" type="ORF">MJA45_18545</name>
</gene>
<dbReference type="SUPFAM" id="SSF55383">
    <property type="entry name" value="Copper amine oxidase, domain N"/>
    <property type="match status" value="1"/>
</dbReference>
<sequence>MKKFFLGLVCGIVLTATTAAYASDTIQAYLFPAKFVINGETKNPSDSGYQTLNYDGHAYVPIRYIAENMGSKVAYDEVSQTITVDNGFNVIDINNREISAGHLAVTKEGNHSVINGKLYIGYFAWNHKYIDGYQSMTKYSNPEIDVTKTDVKGNLLFWDNEGELMERVPYEVKNASLGEEQILALQTSSQTDVSEYAVVTLESKQPTPTQVFGGLGPNYIDAENKVNFAVQDIVKTGDYSIVRGGLYSVKSNEVSDEAPITITFLDASGKSIGEAKTTLAATKTAQLQFAVLVGKGDFTNYKSITVKVGN</sequence>
<dbReference type="Pfam" id="PF07833">
    <property type="entry name" value="Cu_amine_oxidN1"/>
    <property type="match status" value="1"/>
</dbReference>
<keyword evidence="4" id="KW-1185">Reference proteome</keyword>
<dbReference type="Gene3D" id="3.30.457.10">
    <property type="entry name" value="Copper amine oxidase-like, N-terminal domain"/>
    <property type="match status" value="1"/>
</dbReference>
<proteinExistence type="predicted"/>
<reference evidence="3 4" key="1">
    <citation type="submission" date="2022-02" db="EMBL/GenBank/DDBJ databases">
        <title>Paenibacillus sp. MBLB1776 Whole Genome Shotgun Sequencing.</title>
        <authorList>
            <person name="Hwang C.Y."/>
            <person name="Cho E.-S."/>
            <person name="Seo M.-J."/>
        </authorList>
    </citation>
    <scope>NUCLEOTIDE SEQUENCE [LARGE SCALE GENOMIC DNA]</scope>
    <source>
        <strain evidence="3 4">MBLB1776</strain>
    </source>
</reference>
<feature type="domain" description="Copper amine oxidase-like N-terminal" evidence="2">
    <location>
        <begin position="48"/>
        <end position="120"/>
    </location>
</feature>
<evidence type="ECO:0000259" key="2">
    <source>
        <dbReference type="Pfam" id="PF07833"/>
    </source>
</evidence>
<dbReference type="InterPro" id="IPR036582">
    <property type="entry name" value="Mao_N_sf"/>
</dbReference>
<keyword evidence="1" id="KW-0732">Signal</keyword>